<protein>
    <recommendedName>
        <fullName evidence="7">Cobalt-precorrin-2 C(20)-methyltransferase</fullName>
        <ecNumber evidence="7">2.1.1.151</ecNumber>
    </recommendedName>
</protein>
<dbReference type="GO" id="GO:0009236">
    <property type="term" value="P:cobalamin biosynthetic process"/>
    <property type="evidence" value="ECO:0007669"/>
    <property type="project" value="UniProtKB-UniRule"/>
</dbReference>
<dbReference type="EMBL" id="LITT01000007">
    <property type="protein sequence ID" value="OAA91207.1"/>
    <property type="molecule type" value="Genomic_DNA"/>
</dbReference>
<evidence type="ECO:0000256" key="5">
    <source>
        <dbReference type="ARBA" id="ARBA00022679"/>
    </source>
</evidence>
<evidence type="ECO:0000256" key="6">
    <source>
        <dbReference type="ARBA" id="ARBA00022691"/>
    </source>
</evidence>
<dbReference type="InterPro" id="IPR035996">
    <property type="entry name" value="4pyrrol_Methylase_sf"/>
</dbReference>
<evidence type="ECO:0000256" key="2">
    <source>
        <dbReference type="ARBA" id="ARBA00005879"/>
    </source>
</evidence>
<dbReference type="CDD" id="cd11645">
    <property type="entry name" value="Precorrin_2_C20_MT"/>
    <property type="match status" value="1"/>
</dbReference>
<comment type="similarity">
    <text evidence="2 7">Belongs to the precorrin methyltransferase family.</text>
</comment>
<dbReference type="InterPro" id="IPR000878">
    <property type="entry name" value="4pyrrol_Mease"/>
</dbReference>
<dbReference type="NCBIfam" id="NF004058">
    <property type="entry name" value="PRK05576.1-1"/>
    <property type="match status" value="1"/>
</dbReference>
<evidence type="ECO:0000256" key="3">
    <source>
        <dbReference type="ARBA" id="ARBA00022573"/>
    </source>
</evidence>
<dbReference type="PATRIC" id="fig|1538.10.peg.1271"/>
<dbReference type="AlphaFoldDB" id="A0A170NKB8"/>
<proteinExistence type="inferred from homology"/>
<evidence type="ECO:0000256" key="4">
    <source>
        <dbReference type="ARBA" id="ARBA00022603"/>
    </source>
</evidence>
<keyword evidence="5 9" id="KW-0808">Transferase</keyword>
<evidence type="ECO:0000256" key="1">
    <source>
        <dbReference type="ARBA" id="ARBA00004953"/>
    </source>
</evidence>
<dbReference type="InterPro" id="IPR006364">
    <property type="entry name" value="CobI/CbiL/CobIJ_dom"/>
</dbReference>
<accession>A0A170NKB8</accession>
<organism evidence="9 10">
    <name type="scientific">Clostridium ljungdahlii</name>
    <dbReference type="NCBI Taxonomy" id="1538"/>
    <lineage>
        <taxon>Bacteria</taxon>
        <taxon>Bacillati</taxon>
        <taxon>Bacillota</taxon>
        <taxon>Clostridia</taxon>
        <taxon>Eubacteriales</taxon>
        <taxon>Clostridiaceae</taxon>
        <taxon>Clostridium</taxon>
    </lineage>
</organism>
<keyword evidence="3" id="KW-0169">Cobalamin biosynthesis</keyword>
<dbReference type="OrthoDB" id="9804789at2"/>
<evidence type="ECO:0000313" key="9">
    <source>
        <dbReference type="EMBL" id="OAA91207.1"/>
    </source>
</evidence>
<dbReference type="Gene3D" id="3.40.1010.10">
    <property type="entry name" value="Cobalt-precorrin-4 Transmethylase, Domain 1"/>
    <property type="match status" value="1"/>
</dbReference>
<dbReference type="InterPro" id="IPR012382">
    <property type="entry name" value="CobI/CbiL"/>
</dbReference>
<keyword evidence="6" id="KW-0949">S-adenosyl-L-methionine</keyword>
<dbReference type="GO" id="GO:0030788">
    <property type="term" value="F:precorrin-2 C20-methyltransferase activity"/>
    <property type="evidence" value="ECO:0007669"/>
    <property type="project" value="InterPro"/>
</dbReference>
<dbReference type="Gene3D" id="3.30.950.10">
    <property type="entry name" value="Methyltransferase, Cobalt-precorrin-4 Transmethylase, Domain 2"/>
    <property type="match status" value="1"/>
</dbReference>
<keyword evidence="4 9" id="KW-0489">Methyltransferase</keyword>
<dbReference type="PANTHER" id="PTHR43467:SF2">
    <property type="entry name" value="COBALT-PRECORRIN-2 C(20)-METHYLTRANSFERASE"/>
    <property type="match status" value="1"/>
</dbReference>
<comment type="caution">
    <text evidence="9">The sequence shown here is derived from an EMBL/GenBank/DDBJ whole genome shotgun (WGS) entry which is preliminary data.</text>
</comment>
<comment type="function">
    <text evidence="7">Methylates cobalt-precorrin-2 at the C-20 position to produce cobalt-precorrin-3A in the anaerobic cobalamin biosynthesis pathway.</text>
</comment>
<dbReference type="SUPFAM" id="SSF53790">
    <property type="entry name" value="Tetrapyrrole methylase"/>
    <property type="match status" value="1"/>
</dbReference>
<feature type="domain" description="Tetrapyrrole methylase" evidence="8">
    <location>
        <begin position="10"/>
        <end position="210"/>
    </location>
</feature>
<comment type="subunit">
    <text evidence="7">Homodimer.</text>
</comment>
<dbReference type="GO" id="GO:0043781">
    <property type="term" value="F:cobalt-factor II C20-methyltransferase activity"/>
    <property type="evidence" value="ECO:0007669"/>
    <property type="project" value="UniProtKB-EC"/>
</dbReference>
<name>A0A170NKB8_9CLOT</name>
<dbReference type="InterPro" id="IPR014776">
    <property type="entry name" value="4pyrrole_Mease_sub2"/>
</dbReference>
<dbReference type="PIRSF" id="PIRSF036427">
    <property type="entry name" value="Precrrn-2_mtase"/>
    <property type="match status" value="1"/>
</dbReference>
<gene>
    <name evidence="9" type="primary">cbiL</name>
    <name evidence="9" type="ORF">WY13_00771</name>
</gene>
<comment type="pathway">
    <text evidence="1">Cofactor biosynthesis; adenosylcobalamin biosynthesis.</text>
</comment>
<dbReference type="EC" id="2.1.1.151" evidence="7"/>
<dbReference type="NCBIfam" id="TIGR01467">
    <property type="entry name" value="cobI_cbiL"/>
    <property type="match status" value="1"/>
</dbReference>
<dbReference type="GO" id="GO:0032259">
    <property type="term" value="P:methylation"/>
    <property type="evidence" value="ECO:0007669"/>
    <property type="project" value="UniProtKB-KW"/>
</dbReference>
<dbReference type="Pfam" id="PF00590">
    <property type="entry name" value="TP_methylase"/>
    <property type="match status" value="1"/>
</dbReference>
<dbReference type="PANTHER" id="PTHR43467">
    <property type="entry name" value="COBALT-PRECORRIN-2 C(20)-METHYLTRANSFERASE"/>
    <property type="match status" value="1"/>
</dbReference>
<evidence type="ECO:0000256" key="7">
    <source>
        <dbReference type="PIRNR" id="PIRNR036427"/>
    </source>
</evidence>
<reference evidence="9 10" key="1">
    <citation type="journal article" date="2015" name="Biotechnol. Bioeng.">
        <title>Genome sequence and phenotypic characterization of Caulobacter segnis.</title>
        <authorList>
            <person name="Patel S."/>
            <person name="Fletcher B."/>
            <person name="Scott D.C."/>
            <person name="Ely B."/>
        </authorList>
    </citation>
    <scope>NUCLEOTIDE SEQUENCE [LARGE SCALE GENOMIC DNA]</scope>
    <source>
        <strain evidence="9 10">ERI-2</strain>
    </source>
</reference>
<evidence type="ECO:0000313" key="10">
    <source>
        <dbReference type="Proteomes" id="UP000077407"/>
    </source>
</evidence>
<dbReference type="InterPro" id="IPR014777">
    <property type="entry name" value="4pyrrole_Mease_sub1"/>
</dbReference>
<dbReference type="UniPathway" id="UPA00148"/>
<sequence length="228" mass="25584">MEENTLKMGTLYGIGVGPGDEELLTLKAVNVIKKCEVIVAPSAKDGDRSIAFDTAKNFVDESKEVIIKHFPMGGKEQEGKIFEAFKTIEERLNEGKNVAFLTIGDPFVYSTYIYLLDHIKNKGYKTETVPGITSFCAAASLAGQSIVIGDERVLILPASQVDKITDEKFVVIMKVYKKEENVLNVLEKKGFKYVCVKRAYREGQEVLKNREDILKSRDYMSLIIAQRD</sequence>
<comment type="catalytic activity">
    <reaction evidence="7">
        <text>Co-precorrin-2 + S-adenosyl-L-methionine = Co-precorrin-3 + S-adenosyl-L-homocysteine + H(+)</text>
        <dbReference type="Rhea" id="RHEA:17997"/>
        <dbReference type="ChEBI" id="CHEBI:15378"/>
        <dbReference type="ChEBI" id="CHEBI:57856"/>
        <dbReference type="ChEBI" id="CHEBI:59789"/>
        <dbReference type="ChEBI" id="CHEBI:60053"/>
        <dbReference type="ChEBI" id="CHEBI:60060"/>
        <dbReference type="EC" id="2.1.1.151"/>
    </reaction>
</comment>
<dbReference type="Proteomes" id="UP000077407">
    <property type="component" value="Unassembled WGS sequence"/>
</dbReference>
<evidence type="ECO:0000259" key="8">
    <source>
        <dbReference type="Pfam" id="PF00590"/>
    </source>
</evidence>